<gene>
    <name evidence="2" type="ORF">CR155_03715</name>
</gene>
<evidence type="ECO:0000256" key="1">
    <source>
        <dbReference type="SAM" id="SignalP"/>
    </source>
</evidence>
<name>A0A2N4UJX3_9BURK</name>
<accession>A0A2N4UJX3</accession>
<feature type="chain" id="PRO_5014852875" evidence="1">
    <location>
        <begin position="27"/>
        <end position="83"/>
    </location>
</feature>
<feature type="signal peptide" evidence="1">
    <location>
        <begin position="1"/>
        <end position="26"/>
    </location>
</feature>
<dbReference type="AlphaFoldDB" id="A0A2N4UJX3"/>
<evidence type="ECO:0000313" key="2">
    <source>
        <dbReference type="EMBL" id="PLC55321.1"/>
    </source>
</evidence>
<dbReference type="Proteomes" id="UP000234328">
    <property type="component" value="Unassembled WGS sequence"/>
</dbReference>
<dbReference type="EMBL" id="PDNV01000002">
    <property type="protein sequence ID" value="PLC55321.1"/>
    <property type="molecule type" value="Genomic_DNA"/>
</dbReference>
<reference evidence="2 3" key="1">
    <citation type="submission" date="2017-10" db="EMBL/GenBank/DDBJ databases">
        <title>Two draft genome sequences of Pusillimonas sp. strains isolated from a nitrate- and radionuclide-contaminated groundwater in Russia.</title>
        <authorList>
            <person name="Grouzdev D.S."/>
            <person name="Tourova T.P."/>
            <person name="Goeva M.A."/>
            <person name="Babich T.L."/>
            <person name="Sokolova D.S."/>
            <person name="Abdullin R."/>
            <person name="Poltaraus A.B."/>
            <person name="Toshchakov S.V."/>
            <person name="Nazina T.N."/>
        </authorList>
    </citation>
    <scope>NUCLEOTIDE SEQUENCE [LARGE SCALE GENOMIC DNA]</scope>
    <source>
        <strain evidence="2 3">JR1/69-2-13</strain>
    </source>
</reference>
<protein>
    <submittedName>
        <fullName evidence="2">Uncharacterized protein</fullName>
    </submittedName>
</protein>
<keyword evidence="1" id="KW-0732">Signal</keyword>
<comment type="caution">
    <text evidence="2">The sequence shown here is derived from an EMBL/GenBank/DDBJ whole genome shotgun (WGS) entry which is preliminary data.</text>
</comment>
<sequence>MCRTFGMPATIPAIALLTGFLSAAYAAETKGLANSDTARTTSSAGLGLNIEPIALISDVNRRLNKQGGDHFRTLRAKQNDFPL</sequence>
<keyword evidence="3" id="KW-1185">Reference proteome</keyword>
<organism evidence="2 3">
    <name type="scientific">Pollutimonas nitritireducens</name>
    <dbReference type="NCBI Taxonomy" id="2045209"/>
    <lineage>
        <taxon>Bacteria</taxon>
        <taxon>Pseudomonadati</taxon>
        <taxon>Pseudomonadota</taxon>
        <taxon>Betaproteobacteria</taxon>
        <taxon>Burkholderiales</taxon>
        <taxon>Alcaligenaceae</taxon>
        <taxon>Pollutimonas</taxon>
    </lineage>
</organism>
<evidence type="ECO:0000313" key="3">
    <source>
        <dbReference type="Proteomes" id="UP000234328"/>
    </source>
</evidence>
<proteinExistence type="predicted"/>